<reference evidence="2" key="1">
    <citation type="submission" date="2023-03" db="EMBL/GenBank/DDBJ databases">
        <title>Massive genome expansion in bonnet fungi (Mycena s.s.) driven by repeated elements and novel gene families across ecological guilds.</title>
        <authorList>
            <consortium name="Lawrence Berkeley National Laboratory"/>
            <person name="Harder C.B."/>
            <person name="Miyauchi S."/>
            <person name="Viragh M."/>
            <person name="Kuo A."/>
            <person name="Thoen E."/>
            <person name="Andreopoulos B."/>
            <person name="Lu D."/>
            <person name="Skrede I."/>
            <person name="Drula E."/>
            <person name="Henrissat B."/>
            <person name="Morin E."/>
            <person name="Kohler A."/>
            <person name="Barry K."/>
            <person name="LaButti K."/>
            <person name="Morin E."/>
            <person name="Salamov A."/>
            <person name="Lipzen A."/>
            <person name="Mereny Z."/>
            <person name="Hegedus B."/>
            <person name="Baldrian P."/>
            <person name="Stursova M."/>
            <person name="Weitz H."/>
            <person name="Taylor A."/>
            <person name="Grigoriev I.V."/>
            <person name="Nagy L.G."/>
            <person name="Martin F."/>
            <person name="Kauserud H."/>
        </authorList>
    </citation>
    <scope>NUCLEOTIDE SEQUENCE</scope>
    <source>
        <strain evidence="2">CBHHK173m</strain>
    </source>
</reference>
<evidence type="ECO:0000256" key="1">
    <source>
        <dbReference type="SAM" id="MobiDB-lite"/>
    </source>
</evidence>
<evidence type="ECO:0000313" key="2">
    <source>
        <dbReference type="EMBL" id="KAJ7088812.1"/>
    </source>
</evidence>
<accession>A0AAD6XS32</accession>
<proteinExistence type="predicted"/>
<feature type="compositionally biased region" description="Basic residues" evidence="1">
    <location>
        <begin position="435"/>
        <end position="446"/>
    </location>
</feature>
<organism evidence="2 3">
    <name type="scientific">Mycena belliarum</name>
    <dbReference type="NCBI Taxonomy" id="1033014"/>
    <lineage>
        <taxon>Eukaryota</taxon>
        <taxon>Fungi</taxon>
        <taxon>Dikarya</taxon>
        <taxon>Basidiomycota</taxon>
        <taxon>Agaricomycotina</taxon>
        <taxon>Agaricomycetes</taxon>
        <taxon>Agaricomycetidae</taxon>
        <taxon>Agaricales</taxon>
        <taxon>Marasmiineae</taxon>
        <taxon>Mycenaceae</taxon>
        <taxon>Mycena</taxon>
    </lineage>
</organism>
<feature type="compositionally biased region" description="Basic and acidic residues" evidence="1">
    <location>
        <begin position="424"/>
        <end position="434"/>
    </location>
</feature>
<feature type="compositionally biased region" description="Acidic residues" evidence="1">
    <location>
        <begin position="477"/>
        <end position="486"/>
    </location>
</feature>
<keyword evidence="3" id="KW-1185">Reference proteome</keyword>
<name>A0AAD6XS32_9AGAR</name>
<evidence type="ECO:0000313" key="3">
    <source>
        <dbReference type="Proteomes" id="UP001222325"/>
    </source>
</evidence>
<dbReference type="EMBL" id="JARJCN010000025">
    <property type="protein sequence ID" value="KAJ7088812.1"/>
    <property type="molecule type" value="Genomic_DNA"/>
</dbReference>
<comment type="caution">
    <text evidence="2">The sequence shown here is derived from an EMBL/GenBank/DDBJ whole genome shotgun (WGS) entry which is preliminary data.</text>
</comment>
<dbReference type="AlphaFoldDB" id="A0AAD6XS32"/>
<protein>
    <submittedName>
        <fullName evidence="2">Uncharacterized protein</fullName>
    </submittedName>
</protein>
<sequence length="715" mass="78048">MGRRATLSPSQLAEIDKYLAAYKAKRAEGLANKEVTLWKKETIDKIWASEPFAPLRRECTETERVNDSEGPTETTSKAKIAKKFDNYIRTAPSDGPKVESIASGAVDMFSGDGAFTGMSLFEDEEKTSITQTAMDEAKRLQVPFIGRYKPALANAWNALDDEQRATYQARALAMVNDVEANQKVLARALWSKMAGPGGAIQTGSVHAHAPGRTASLESEMPEYATQIVAPWTEFVKKSLRRSDGAIAASTHIISGLDVQIERNQDGLPLFPALKFSDMTGASILRVVHEYLSLLWGHATGDVALALPWDEIESDPARYYDASFVLPIALKAVDSLQDYEVLRLARYLVDCTPPFAFLPRVATTASNADDGKERVKSVKNKAKARCAAGEGVEDLSDDGDEDEGAERSKQKGKKPKARHGAGEGADGHEKDEGGKTKKKAAKPKVRHAAGEADVARDEDEEEERRPVDAGPRSGEDDVTRDEDEEEERPMQAHAAGEDDVTRDEDEEEQRPMQAHAAGEADVARDEDEEEERPMQAHAAGEDDVTRDEDDEEQRPKKTRKRKAGDGGKNLHDAHDEDDEEQRPAGDGGKDVDDAHDEDRNQKKASAQKVKAKAAPKGSGKSASVKAGKRTREGDEETETPPAKKRRAADQQPAPRRSGRDKSAKEPRAPVTRLGSVMARVGAQLQQASCFCRTPRAIFCPSGLNFDLTGGKCAIEL</sequence>
<feature type="compositionally biased region" description="Basic and acidic residues" evidence="1">
    <location>
        <begin position="562"/>
        <end position="573"/>
    </location>
</feature>
<feature type="compositionally biased region" description="Basic and acidic residues" evidence="1">
    <location>
        <begin position="462"/>
        <end position="476"/>
    </location>
</feature>
<feature type="compositionally biased region" description="Low complexity" evidence="1">
    <location>
        <begin position="602"/>
        <end position="624"/>
    </location>
</feature>
<feature type="region of interest" description="Disordered" evidence="1">
    <location>
        <begin position="365"/>
        <end position="671"/>
    </location>
</feature>
<feature type="compositionally biased region" description="Acidic residues" evidence="1">
    <location>
        <begin position="540"/>
        <end position="551"/>
    </location>
</feature>
<gene>
    <name evidence="2" type="ORF">B0H15DRAFT_930871</name>
</gene>
<feature type="compositionally biased region" description="Basic residues" evidence="1">
    <location>
        <begin position="409"/>
        <end position="418"/>
    </location>
</feature>
<feature type="compositionally biased region" description="Acidic residues" evidence="1">
    <location>
        <begin position="496"/>
        <end position="507"/>
    </location>
</feature>
<feature type="compositionally biased region" description="Acidic residues" evidence="1">
    <location>
        <begin position="390"/>
        <end position="403"/>
    </location>
</feature>
<feature type="compositionally biased region" description="Basic and acidic residues" evidence="1">
    <location>
        <begin position="656"/>
        <end position="666"/>
    </location>
</feature>
<feature type="compositionally biased region" description="Basic and acidic residues" evidence="1">
    <location>
        <begin position="580"/>
        <end position="600"/>
    </location>
</feature>
<dbReference type="Proteomes" id="UP001222325">
    <property type="component" value="Unassembled WGS sequence"/>
</dbReference>